<organism evidence="4 5">
    <name type="scientific">Symbiodinium natans</name>
    <dbReference type="NCBI Taxonomy" id="878477"/>
    <lineage>
        <taxon>Eukaryota</taxon>
        <taxon>Sar</taxon>
        <taxon>Alveolata</taxon>
        <taxon>Dinophyceae</taxon>
        <taxon>Suessiales</taxon>
        <taxon>Symbiodiniaceae</taxon>
        <taxon>Symbiodinium</taxon>
    </lineage>
</organism>
<keyword evidence="5" id="KW-1185">Reference proteome</keyword>
<dbReference type="Gene3D" id="1.25.40.20">
    <property type="entry name" value="Ankyrin repeat-containing domain"/>
    <property type="match status" value="1"/>
</dbReference>
<dbReference type="Pfam" id="PF12796">
    <property type="entry name" value="Ank_2"/>
    <property type="match status" value="1"/>
</dbReference>
<comment type="caution">
    <text evidence="4">The sequence shown here is derived from an EMBL/GenBank/DDBJ whole genome shotgun (WGS) entry which is preliminary data.</text>
</comment>
<gene>
    <name evidence="4" type="primary">ANK1</name>
    <name evidence="4" type="ORF">SNAT2548_LOCUS7906</name>
</gene>
<dbReference type="PANTHER" id="PTHR24198">
    <property type="entry name" value="ANKYRIN REPEAT AND PROTEIN KINASE DOMAIN-CONTAINING PROTEIN"/>
    <property type="match status" value="1"/>
</dbReference>
<evidence type="ECO:0000256" key="2">
    <source>
        <dbReference type="ARBA" id="ARBA00023043"/>
    </source>
</evidence>
<feature type="non-terminal residue" evidence="4">
    <location>
        <position position="163"/>
    </location>
</feature>
<dbReference type="InterPro" id="IPR002110">
    <property type="entry name" value="Ankyrin_rpt"/>
</dbReference>
<feature type="repeat" description="ANK" evidence="3">
    <location>
        <begin position="33"/>
        <end position="56"/>
    </location>
</feature>
<evidence type="ECO:0000256" key="1">
    <source>
        <dbReference type="ARBA" id="ARBA00022737"/>
    </source>
</evidence>
<dbReference type="PROSITE" id="PS50088">
    <property type="entry name" value="ANK_REPEAT"/>
    <property type="match status" value="2"/>
</dbReference>
<dbReference type="OrthoDB" id="346910at2759"/>
<protein>
    <submittedName>
        <fullName evidence="4">ANK1 protein</fullName>
    </submittedName>
</protein>
<feature type="repeat" description="ANK" evidence="3">
    <location>
        <begin position="66"/>
        <end position="98"/>
    </location>
</feature>
<accession>A0A812K8G6</accession>
<keyword evidence="1" id="KW-0677">Repeat</keyword>
<name>A0A812K8G6_9DINO</name>
<evidence type="ECO:0000313" key="5">
    <source>
        <dbReference type="Proteomes" id="UP000604046"/>
    </source>
</evidence>
<dbReference type="InterPro" id="IPR036770">
    <property type="entry name" value="Ankyrin_rpt-contain_sf"/>
</dbReference>
<dbReference type="SUPFAM" id="SSF48403">
    <property type="entry name" value="Ankyrin repeat"/>
    <property type="match status" value="1"/>
</dbReference>
<dbReference type="Proteomes" id="UP000604046">
    <property type="component" value="Unassembled WGS sequence"/>
</dbReference>
<reference evidence="4" key="1">
    <citation type="submission" date="2021-02" db="EMBL/GenBank/DDBJ databases">
        <authorList>
            <person name="Dougan E. K."/>
            <person name="Rhodes N."/>
            <person name="Thang M."/>
            <person name="Chan C."/>
        </authorList>
    </citation>
    <scope>NUCLEOTIDE SEQUENCE</scope>
</reference>
<proteinExistence type="predicted"/>
<dbReference type="PANTHER" id="PTHR24198:SF194">
    <property type="entry name" value="INVERSIN-A"/>
    <property type="match status" value="1"/>
</dbReference>
<evidence type="ECO:0000256" key="3">
    <source>
        <dbReference type="PROSITE-ProRule" id="PRU00023"/>
    </source>
</evidence>
<evidence type="ECO:0000313" key="4">
    <source>
        <dbReference type="EMBL" id="CAE7219017.1"/>
    </source>
</evidence>
<sequence>SYSFVQCPGFGGHVGAAAVLLEAKADGNVRAEDGSTPLHAAAERGHAQVVELLLSHKINRHPGAAGGRTPLHVAAERGFADVVEAAVVNDAASSLRTSRVIFIESVLVLVLLKRDSAEKNVECRALAGEQIADVKGGIDGVSAEDINKILYESAQQFQDGSLS</sequence>
<dbReference type="PROSITE" id="PS50297">
    <property type="entry name" value="ANK_REP_REGION"/>
    <property type="match status" value="2"/>
</dbReference>
<keyword evidence="2 3" id="KW-0040">ANK repeat</keyword>
<dbReference type="SMART" id="SM00248">
    <property type="entry name" value="ANK"/>
    <property type="match status" value="2"/>
</dbReference>
<dbReference type="AlphaFoldDB" id="A0A812K8G6"/>
<dbReference type="EMBL" id="CAJNDS010000567">
    <property type="protein sequence ID" value="CAE7219017.1"/>
    <property type="molecule type" value="Genomic_DNA"/>
</dbReference>